<reference evidence="1 2" key="1">
    <citation type="submission" date="2019-02" db="EMBL/GenBank/DDBJ databases">
        <title>Deep-cultivation of Planctomycetes and their phenomic and genomic characterization uncovers novel biology.</title>
        <authorList>
            <person name="Wiegand S."/>
            <person name="Jogler M."/>
            <person name="Boedeker C."/>
            <person name="Pinto D."/>
            <person name="Vollmers J."/>
            <person name="Rivas-Marin E."/>
            <person name="Kohn T."/>
            <person name="Peeters S.H."/>
            <person name="Heuer A."/>
            <person name="Rast P."/>
            <person name="Oberbeckmann S."/>
            <person name="Bunk B."/>
            <person name="Jeske O."/>
            <person name="Meyerdierks A."/>
            <person name="Storesund J.E."/>
            <person name="Kallscheuer N."/>
            <person name="Luecker S."/>
            <person name="Lage O.M."/>
            <person name="Pohl T."/>
            <person name="Merkel B.J."/>
            <person name="Hornburger P."/>
            <person name="Mueller R.-W."/>
            <person name="Bruemmer F."/>
            <person name="Labrenz M."/>
            <person name="Spormann A.M."/>
            <person name="Op Den Camp H."/>
            <person name="Overmann J."/>
            <person name="Amann R."/>
            <person name="Jetten M.S.M."/>
            <person name="Mascher T."/>
            <person name="Medema M.H."/>
            <person name="Devos D.P."/>
            <person name="Kaster A.-K."/>
            <person name="Ovreas L."/>
            <person name="Rohde M."/>
            <person name="Galperin M.Y."/>
            <person name="Jogler C."/>
        </authorList>
    </citation>
    <scope>NUCLEOTIDE SEQUENCE [LARGE SCALE GENOMIC DNA]</scope>
    <source>
        <strain evidence="1 2">CA85</strain>
    </source>
</reference>
<sequence>MDQLAEPQGPILRHATMSNHQRLREFVSRCNKRGKAFRCGTQWFPDMNELSEICQCSESTISRIGTGQQQAIKAPVSDILLAVGCISPYAAYEEWSDYDSEQRSRYADARRRIDAGPATQAEVLDAILDGIHSRIYGE</sequence>
<dbReference type="AlphaFoldDB" id="A0A5C5X2P2"/>
<protein>
    <submittedName>
        <fullName evidence="1">Uncharacterized protein</fullName>
    </submittedName>
</protein>
<evidence type="ECO:0000313" key="2">
    <source>
        <dbReference type="Proteomes" id="UP000318053"/>
    </source>
</evidence>
<accession>A0A5C5X2P2</accession>
<gene>
    <name evidence="1" type="ORF">CA85_40640</name>
</gene>
<proteinExistence type="predicted"/>
<comment type="caution">
    <text evidence="1">The sequence shown here is derived from an EMBL/GenBank/DDBJ whole genome shotgun (WGS) entry which is preliminary data.</text>
</comment>
<dbReference type="EMBL" id="SJPK01000012">
    <property type="protein sequence ID" value="TWT56531.1"/>
    <property type="molecule type" value="Genomic_DNA"/>
</dbReference>
<keyword evidence="2" id="KW-1185">Reference proteome</keyword>
<evidence type="ECO:0000313" key="1">
    <source>
        <dbReference type="EMBL" id="TWT56531.1"/>
    </source>
</evidence>
<name>A0A5C5X2P2_9BACT</name>
<organism evidence="1 2">
    <name type="scientific">Allorhodopirellula solitaria</name>
    <dbReference type="NCBI Taxonomy" id="2527987"/>
    <lineage>
        <taxon>Bacteria</taxon>
        <taxon>Pseudomonadati</taxon>
        <taxon>Planctomycetota</taxon>
        <taxon>Planctomycetia</taxon>
        <taxon>Pirellulales</taxon>
        <taxon>Pirellulaceae</taxon>
        <taxon>Allorhodopirellula</taxon>
    </lineage>
</organism>
<dbReference type="Proteomes" id="UP000318053">
    <property type="component" value="Unassembled WGS sequence"/>
</dbReference>